<dbReference type="Gene3D" id="2.70.98.30">
    <property type="entry name" value="Golgi alpha-mannosidase II, domain 4"/>
    <property type="match status" value="1"/>
</dbReference>
<accession>A0A481Z3N1</accession>
<keyword evidence="6" id="KW-0326">Glycosidase</keyword>
<dbReference type="EMBL" id="MK500460">
    <property type="protein sequence ID" value="QBK90064.1"/>
    <property type="molecule type" value="Genomic_DNA"/>
</dbReference>
<comment type="catalytic activity">
    <reaction evidence="1">
        <text>Hydrolysis of (1-&gt;3)-beta-D-glucosidic linkages in (1-&gt;3)-beta-D-glucans.</text>
        <dbReference type="EC" id="3.2.1.39"/>
    </reaction>
</comment>
<evidence type="ECO:0000256" key="8">
    <source>
        <dbReference type="ARBA" id="ARBA00023326"/>
    </source>
</evidence>
<name>A0A481Z3N1_9VIRU</name>
<protein>
    <recommendedName>
        <fullName evidence="3">glucan endo-1,3-beta-D-glucosidase</fullName>
        <ecNumber evidence="3">3.2.1.39</ecNumber>
    </recommendedName>
</protein>
<feature type="domain" description="Glycosyl hydrolase family 81 C-terminal" evidence="10">
    <location>
        <begin position="506"/>
        <end position="801"/>
    </location>
</feature>
<dbReference type="PANTHER" id="PTHR31983">
    <property type="entry name" value="ENDO-1,3(4)-BETA-GLUCANASE 1"/>
    <property type="match status" value="1"/>
</dbReference>
<evidence type="ECO:0000256" key="5">
    <source>
        <dbReference type="ARBA" id="ARBA00023277"/>
    </source>
</evidence>
<feature type="region of interest" description="Disordered" evidence="9">
    <location>
        <begin position="1"/>
        <end position="24"/>
    </location>
</feature>
<proteinExistence type="inferred from homology"/>
<evidence type="ECO:0000256" key="2">
    <source>
        <dbReference type="ARBA" id="ARBA00010730"/>
    </source>
</evidence>
<evidence type="ECO:0000256" key="1">
    <source>
        <dbReference type="ARBA" id="ARBA00000382"/>
    </source>
</evidence>
<dbReference type="GO" id="GO:0042973">
    <property type="term" value="F:glucan endo-1,3-beta-D-glucosidase activity"/>
    <property type="evidence" value="ECO:0007669"/>
    <property type="project" value="UniProtKB-EC"/>
</dbReference>
<reference evidence="11" key="1">
    <citation type="journal article" date="2019" name="MBio">
        <title>Virus Genomes from Deep Sea Sediments Expand the Ocean Megavirome and Support Independent Origins of Viral Gigantism.</title>
        <authorList>
            <person name="Backstrom D."/>
            <person name="Yutin N."/>
            <person name="Jorgensen S.L."/>
            <person name="Dharamshi J."/>
            <person name="Homa F."/>
            <person name="Zaremba-Niedwiedzka K."/>
            <person name="Spang A."/>
            <person name="Wolf Y.I."/>
            <person name="Koonin E.V."/>
            <person name="Ettema T.J."/>
        </authorList>
    </citation>
    <scope>NUCLEOTIDE SEQUENCE</scope>
</reference>
<dbReference type="GO" id="GO:0071555">
    <property type="term" value="P:cell wall organization"/>
    <property type="evidence" value="ECO:0007669"/>
    <property type="project" value="UniProtKB-KW"/>
</dbReference>
<dbReference type="PANTHER" id="PTHR31983:SF0">
    <property type="entry name" value="GLUCAN ENDO-1,3-BETA-D-GLUCOSIDASE 2"/>
    <property type="match status" value="1"/>
</dbReference>
<keyword evidence="5" id="KW-0119">Carbohydrate metabolism</keyword>
<keyword evidence="4 11" id="KW-0378">Hydrolase</keyword>
<evidence type="ECO:0000256" key="4">
    <source>
        <dbReference type="ARBA" id="ARBA00022801"/>
    </source>
</evidence>
<gene>
    <name evidence="11" type="ORF">LCPAC101_03490</name>
</gene>
<evidence type="ECO:0000256" key="9">
    <source>
        <dbReference type="SAM" id="MobiDB-lite"/>
    </source>
</evidence>
<dbReference type="GO" id="GO:0052861">
    <property type="term" value="F:endo-1,3(4)-beta-glucanase activity"/>
    <property type="evidence" value="ECO:0007669"/>
    <property type="project" value="InterPro"/>
</dbReference>
<evidence type="ECO:0000259" key="10">
    <source>
        <dbReference type="Pfam" id="PF17652"/>
    </source>
</evidence>
<sequence>MSSYPNFDPPSNYPRPDEQNIDLNLPIPTNSWNQESIVNNIADPDRVANGTPWYLKPNYANIRVGLSYGSVQDITTALDYGNIILQEAPPNRIDIGIEDALKLTTVDVTDLSTRLIYTNNQTTIADCTFVRGSPTVNFNTFESSVVFNFLSGLIALDRIEETDTYFLDSVLPAASVINAPLFQNLEDNNQFISKDLSFYKGVNPIPGEEIEVIYGVIDGNNVITAKYNQDGEKFNLVMPINNPSNASNDSIFPDEIYNLNLQIGDVENGFVLTNKLTGEVDKIIVNTETKLVTISKIIQERHRWIIYTDAGLLIFDQGTSTLRTNKFTGHFRIAYGGQLINNQTEINFFGHIFTSESLVLADAFKLSIIGHGIVTNIQEIISNSLIGWSYDLLYNNTGVLFIPPHLVSDGFELEGIELYQSTDECECTNNEISWPSVTYGRLKLYRILTGRVKIITTQIHIEDFQQVNNLLPNNQSRELMKQLIEFDINTSLKQLTVVTDNLEILARTDLNPYNFGLIIAKAARVLNLATLLQIELDLSPNINNFLLEVIREILTTWLNGTNNDQGEITYQLQRDPVWRGIIVPADSLNLTDINSPTSYGNSFYNDHHFQYGYIIYALAVLENLDFGLHSEYPANTLALVQDYCNPNFDTFTRVRHKDFLFGHSWATGVPGVPTNIPGVEGAGPVNRQEESSGEAINSYFAAYLFGKNIRDNNLRTVAGLSMYLEIFSSRFYFLYDSPDSDIGNLSNTGSIGIIQTEGKSYTLNFPTQPPTFPGRSLGIYGIQSLPFTEITGNYLPNDFINPFNMPVSRFSNRMSQHGMSTEIVKSILNGTYIADPLQQGPNNNIPYSLTQDGYFWGNIAMMILAFSKSAASNTEIQELFSIIIDKLNSDPDQTILKDFDSFSNTYYILLRLRGVDITPVINMSNIKYSSFKHQCIYNKKVKINKKMHIKNDDIESNSLTSNLDITISSSSNSKLEHINNKYKYKCYELYGELFVSKSRCAMLKIYYGNKRIIIHKDKLPYILTDKMLSESQIAKFIIIYESNKNIKLLKSKLDKYLKDDRYYKYMKKYNK</sequence>
<keyword evidence="8" id="KW-0624">Polysaccharide degradation</keyword>
<evidence type="ECO:0000256" key="6">
    <source>
        <dbReference type="ARBA" id="ARBA00023295"/>
    </source>
</evidence>
<evidence type="ECO:0000256" key="3">
    <source>
        <dbReference type="ARBA" id="ARBA00012780"/>
    </source>
</evidence>
<dbReference type="InterPro" id="IPR005200">
    <property type="entry name" value="Endo-beta-glucanase"/>
</dbReference>
<dbReference type="Pfam" id="PF17652">
    <property type="entry name" value="Glyco_hydro81C"/>
    <property type="match status" value="1"/>
</dbReference>
<evidence type="ECO:0000256" key="7">
    <source>
        <dbReference type="ARBA" id="ARBA00023316"/>
    </source>
</evidence>
<dbReference type="EC" id="3.2.1.39" evidence="3"/>
<dbReference type="PROSITE" id="PS52008">
    <property type="entry name" value="GH81"/>
    <property type="match status" value="1"/>
</dbReference>
<evidence type="ECO:0000313" key="11">
    <source>
        <dbReference type="EMBL" id="QBK90064.1"/>
    </source>
</evidence>
<organism evidence="11">
    <name type="scientific">Pithovirus LCPAC101</name>
    <dbReference type="NCBI Taxonomy" id="2506586"/>
    <lineage>
        <taxon>Viruses</taxon>
        <taxon>Pithoviruses</taxon>
    </lineage>
</organism>
<dbReference type="InterPro" id="IPR040720">
    <property type="entry name" value="GH81_C"/>
</dbReference>
<comment type="similarity">
    <text evidence="2">Belongs to the glycosyl hydrolase 81 family.</text>
</comment>
<dbReference type="GO" id="GO:0000272">
    <property type="term" value="P:polysaccharide catabolic process"/>
    <property type="evidence" value="ECO:0007669"/>
    <property type="project" value="UniProtKB-KW"/>
</dbReference>
<keyword evidence="7" id="KW-0961">Cell wall biogenesis/degradation</keyword>